<dbReference type="PROSITE" id="PS00677">
    <property type="entry name" value="DAO"/>
    <property type="match status" value="1"/>
</dbReference>
<dbReference type="OrthoDB" id="2015447at2759"/>
<gene>
    <name evidence="8" type="ORF">E0L32_001131</name>
</gene>
<dbReference type="InParanoid" id="A0A507AUA1"/>
<dbReference type="Gene3D" id="3.30.9.10">
    <property type="entry name" value="D-Amino Acid Oxidase, subunit A, domain 2"/>
    <property type="match status" value="1"/>
</dbReference>
<dbReference type="GO" id="GO:0019478">
    <property type="term" value="P:D-amino acid catabolic process"/>
    <property type="evidence" value="ECO:0007669"/>
    <property type="project" value="TreeGrafter"/>
</dbReference>
<dbReference type="SUPFAM" id="SSF51971">
    <property type="entry name" value="Nucleotide-binding domain"/>
    <property type="match status" value="1"/>
</dbReference>
<name>A0A507AUA1_9PEZI</name>
<keyword evidence="3" id="KW-0285">Flavoprotein</keyword>
<evidence type="ECO:0000256" key="1">
    <source>
        <dbReference type="ARBA" id="ARBA00001974"/>
    </source>
</evidence>
<feature type="binding site" evidence="6">
    <location>
        <position position="297"/>
    </location>
    <ligand>
        <name>D-dopa</name>
        <dbReference type="ChEBI" id="CHEBI:149689"/>
    </ligand>
</feature>
<dbReference type="GO" id="GO:0003884">
    <property type="term" value="F:D-amino-acid oxidase activity"/>
    <property type="evidence" value="ECO:0007669"/>
    <property type="project" value="InterPro"/>
</dbReference>
<evidence type="ECO:0000256" key="4">
    <source>
        <dbReference type="ARBA" id="ARBA00022827"/>
    </source>
</evidence>
<reference evidence="8 9" key="1">
    <citation type="submission" date="2019-06" db="EMBL/GenBank/DDBJ databases">
        <title>Draft genome sequence of the filamentous fungus Phialemoniopsis curvata isolated from diesel fuel.</title>
        <authorList>
            <person name="Varaljay V.A."/>
            <person name="Lyon W.J."/>
            <person name="Crouch A.L."/>
            <person name="Drake C.E."/>
            <person name="Hollomon J.M."/>
            <person name="Nadeau L.J."/>
            <person name="Nunn H.S."/>
            <person name="Stevenson B.S."/>
            <person name="Bojanowski C.L."/>
            <person name="Crookes-Goodson W.J."/>
        </authorList>
    </citation>
    <scope>NUCLEOTIDE SEQUENCE [LARGE SCALE GENOMIC DNA]</scope>
    <source>
        <strain evidence="8 9">D216</strain>
    </source>
</reference>
<dbReference type="InterPro" id="IPR006181">
    <property type="entry name" value="D-amino_acid_oxidase_CS"/>
</dbReference>
<dbReference type="GeneID" id="41968578"/>
<dbReference type="Pfam" id="PF01266">
    <property type="entry name" value="DAO"/>
    <property type="match status" value="1"/>
</dbReference>
<keyword evidence="9" id="KW-1185">Reference proteome</keyword>
<evidence type="ECO:0000313" key="9">
    <source>
        <dbReference type="Proteomes" id="UP000319257"/>
    </source>
</evidence>
<comment type="caution">
    <text evidence="8">The sequence shown here is derived from an EMBL/GenBank/DDBJ whole genome shotgun (WGS) entry which is preliminary data.</text>
</comment>
<keyword evidence="4 6" id="KW-0274">FAD</keyword>
<dbReference type="GO" id="GO:0071949">
    <property type="term" value="F:FAD binding"/>
    <property type="evidence" value="ECO:0007669"/>
    <property type="project" value="InterPro"/>
</dbReference>
<sequence>MPYFVVIGAGVVGLTQALELRSRYRNATIVVAGKYLPGDAAAEYASAWGGANWFPAASDNGPHEDWEAITYRKLKQISSSRPESGVRPMDIRWHYEHPIDEVGIKTPATGKLWFERLVGGLRKIDERELPDGTAFGFEMASFAIDVQKYLPWLQTECTRLGIEVHRRIFSHIDEASELYPEATAVFNCTGLGAMSLGGVEDKTMFPARGQILLVEGPEKPIRKMYFRAPHRNGEATHIFPRGERGGVILGGCRQKDNWDGEVDLEFAEVIKKRCCALVPELGKPEDLKVVKHGVGLRPGREGGARVEPELIDGKLVIHNYGAGGTGFQASWGLATYAADLLPAQARI</sequence>
<evidence type="ECO:0000256" key="2">
    <source>
        <dbReference type="ARBA" id="ARBA00006730"/>
    </source>
</evidence>
<dbReference type="InterPro" id="IPR006076">
    <property type="entry name" value="FAD-dep_OxRdtase"/>
</dbReference>
<keyword evidence="5" id="KW-0560">Oxidoreductase</keyword>
<accession>A0A507AUA1</accession>
<protein>
    <recommendedName>
        <fullName evidence="7">FAD dependent oxidoreductase domain-containing protein</fullName>
    </recommendedName>
</protein>
<dbReference type="EMBL" id="SKBQ01000004">
    <property type="protein sequence ID" value="TPX11313.1"/>
    <property type="molecule type" value="Genomic_DNA"/>
</dbReference>
<dbReference type="InterPro" id="IPR023209">
    <property type="entry name" value="DAO"/>
</dbReference>
<dbReference type="GO" id="GO:0005737">
    <property type="term" value="C:cytoplasm"/>
    <property type="evidence" value="ECO:0007669"/>
    <property type="project" value="TreeGrafter"/>
</dbReference>
<dbReference type="Proteomes" id="UP000319257">
    <property type="component" value="Unassembled WGS sequence"/>
</dbReference>
<feature type="domain" description="FAD dependent oxidoreductase" evidence="7">
    <location>
        <begin position="5"/>
        <end position="340"/>
    </location>
</feature>
<dbReference type="PANTHER" id="PTHR11530:SF16">
    <property type="entry name" value="D-AMINO ACID OXIDASE (AFU_ORTHOLOGUE AFUA_5G11290)"/>
    <property type="match status" value="1"/>
</dbReference>
<dbReference type="AlphaFoldDB" id="A0A507AUA1"/>
<comment type="similarity">
    <text evidence="2">Belongs to the DAMOX/DASOX family.</text>
</comment>
<dbReference type="Gene3D" id="3.40.50.720">
    <property type="entry name" value="NAD(P)-binding Rossmann-like Domain"/>
    <property type="match status" value="1"/>
</dbReference>
<comment type="cofactor">
    <cofactor evidence="1 6">
        <name>FAD</name>
        <dbReference type="ChEBI" id="CHEBI:57692"/>
    </cofactor>
</comment>
<dbReference type="STRING" id="1093900.A0A507AUA1"/>
<evidence type="ECO:0000259" key="7">
    <source>
        <dbReference type="Pfam" id="PF01266"/>
    </source>
</evidence>
<evidence type="ECO:0000256" key="3">
    <source>
        <dbReference type="ARBA" id="ARBA00022630"/>
    </source>
</evidence>
<evidence type="ECO:0000256" key="6">
    <source>
        <dbReference type="PIRSR" id="PIRSR000189-1"/>
    </source>
</evidence>
<dbReference type="PANTHER" id="PTHR11530">
    <property type="entry name" value="D-AMINO ACID OXIDASE"/>
    <property type="match status" value="1"/>
</dbReference>
<feature type="binding site" evidence="6">
    <location>
        <position position="189"/>
    </location>
    <ligand>
        <name>FAD</name>
        <dbReference type="ChEBI" id="CHEBI:57692"/>
    </ligand>
</feature>
<dbReference type="PIRSF" id="PIRSF000189">
    <property type="entry name" value="D-aa_oxidase"/>
    <property type="match status" value="1"/>
</dbReference>
<organism evidence="8 9">
    <name type="scientific">Thyridium curvatum</name>
    <dbReference type="NCBI Taxonomy" id="1093900"/>
    <lineage>
        <taxon>Eukaryota</taxon>
        <taxon>Fungi</taxon>
        <taxon>Dikarya</taxon>
        <taxon>Ascomycota</taxon>
        <taxon>Pezizomycotina</taxon>
        <taxon>Sordariomycetes</taxon>
        <taxon>Sordariomycetidae</taxon>
        <taxon>Thyridiales</taxon>
        <taxon>Thyridiaceae</taxon>
        <taxon>Thyridium</taxon>
    </lineage>
</organism>
<evidence type="ECO:0000313" key="8">
    <source>
        <dbReference type="EMBL" id="TPX11313.1"/>
    </source>
</evidence>
<proteinExistence type="inferred from homology"/>
<feature type="binding site" evidence="6">
    <location>
        <position position="324"/>
    </location>
    <ligand>
        <name>D-dopa</name>
        <dbReference type="ChEBI" id="CHEBI:149689"/>
    </ligand>
</feature>
<dbReference type="SUPFAM" id="SSF54373">
    <property type="entry name" value="FAD-linked reductases, C-terminal domain"/>
    <property type="match status" value="1"/>
</dbReference>
<dbReference type="RefSeq" id="XP_030993024.1">
    <property type="nucleotide sequence ID" value="XM_031134070.1"/>
</dbReference>
<evidence type="ECO:0000256" key="5">
    <source>
        <dbReference type="ARBA" id="ARBA00023002"/>
    </source>
</evidence>